<feature type="domain" description="DUF3741" evidence="3">
    <location>
        <begin position="92"/>
        <end position="111"/>
    </location>
</feature>
<feature type="domain" description="DUF4378" evidence="2">
    <location>
        <begin position="807"/>
        <end position="909"/>
    </location>
</feature>
<dbReference type="EMBL" id="HG996476">
    <property type="protein sequence ID" value="CAG1854044.1"/>
    <property type="molecule type" value="Genomic_DNA"/>
</dbReference>
<dbReference type="InterPro" id="IPR032795">
    <property type="entry name" value="DUF3741-assoc"/>
</dbReference>
<dbReference type="InterPro" id="IPR025486">
    <property type="entry name" value="DUF4378"/>
</dbReference>
<feature type="compositionally biased region" description="Polar residues" evidence="1">
    <location>
        <begin position="318"/>
        <end position="341"/>
    </location>
</feature>
<name>A0A8D7AP66_MUSAM</name>
<feature type="compositionally biased region" description="Polar residues" evidence="1">
    <location>
        <begin position="255"/>
        <end position="264"/>
    </location>
</feature>
<dbReference type="Pfam" id="PF14309">
    <property type="entry name" value="DUF4378"/>
    <property type="match status" value="1"/>
</dbReference>
<evidence type="ECO:0000259" key="3">
    <source>
        <dbReference type="Pfam" id="PF14383"/>
    </source>
</evidence>
<organism evidence="4">
    <name type="scientific">Musa acuminata subsp. malaccensis</name>
    <name type="common">Wild banana</name>
    <name type="synonym">Musa malaccensis</name>
    <dbReference type="NCBI Taxonomy" id="214687"/>
    <lineage>
        <taxon>Eukaryota</taxon>
        <taxon>Viridiplantae</taxon>
        <taxon>Streptophyta</taxon>
        <taxon>Embryophyta</taxon>
        <taxon>Tracheophyta</taxon>
        <taxon>Spermatophyta</taxon>
        <taxon>Magnoliopsida</taxon>
        <taxon>Liliopsida</taxon>
        <taxon>Zingiberales</taxon>
        <taxon>Musaceae</taxon>
        <taxon>Musa</taxon>
    </lineage>
</organism>
<accession>A0A8D7AP66</accession>
<evidence type="ECO:0000313" key="4">
    <source>
        <dbReference type="EMBL" id="CAG1854044.1"/>
    </source>
</evidence>
<feature type="region of interest" description="Disordered" evidence="1">
    <location>
        <begin position="373"/>
        <end position="405"/>
    </location>
</feature>
<gene>
    <name evidence="4" type="ORF">GSMUA_322700.1</name>
</gene>
<dbReference type="PANTHER" id="PTHR21726:SF61">
    <property type="entry name" value="DNAA INITIATOR-ASSOCIATING PROTEIN"/>
    <property type="match status" value="1"/>
</dbReference>
<protein>
    <submittedName>
        <fullName evidence="4">(wild Malaysian banana) hypothetical protein</fullName>
    </submittedName>
</protein>
<reference evidence="4" key="1">
    <citation type="submission" date="2021-03" db="EMBL/GenBank/DDBJ databases">
        <authorList>
            <consortium name="Genoscope - CEA"/>
            <person name="William W."/>
        </authorList>
    </citation>
    <scope>NUCLEOTIDE SEQUENCE</scope>
    <source>
        <strain evidence="4">Doubled-haploid Pahang</strain>
    </source>
</reference>
<proteinExistence type="predicted"/>
<feature type="region of interest" description="Disordered" evidence="1">
    <location>
        <begin position="195"/>
        <end position="214"/>
    </location>
</feature>
<dbReference type="AlphaFoldDB" id="A0A8D7AP66"/>
<feature type="region of interest" description="Disordered" evidence="1">
    <location>
        <begin position="236"/>
        <end position="292"/>
    </location>
</feature>
<sequence>MSLAIVDKKPQQHRRPGGFVAIFFRLLNWNRRLAKKNLSSRKPLPPVRAAKGSAKRFGTDDKMPLAKLLLVDDDNGGCFPSNKNPETEVELGKSMRTPGLVARLMGLESMPVVAQERPRKATDSCCLNSESGSGQVPHRVDQDLCLEDGGSAKLEIRPQKLQKIGGFLERQPLDGGRAKPGVLGKKVLSAPSKNKFHKMASPVKSPRLPSGGHHRSRLIKAATKILEPGLQSKNRAKPAISYKDSSPVDAEGTGVDTTLKNSNEPFRDPVSGTSYGNLGGGTLRSKQREEEPLRQKIVSSAFGMSRASCSRTVLVESSSTSLDMQGEQNRNRKTSMQSNTKDLAESRNRGTNKIKPDGSATIFRRNQFRQNQSAMTRDKVPFGSKVSSRKQGRRDGNVSHGMKGSVFTDSNMGSYSCVKSGYEKEGRRRALCDNTLENNMSRKRTINNFTVENVDVFHSVCAKLNVGSRLSNQKGIRRTSNTSLDKKLIKSESKNYNGDDFVFRANDIVSFTFNSPMKHVSGSSTHVKMHENNTKNEHISNGGWNDIIALDAHSKKLTYDRSTTLSGNELSNLLEEKIRELTSVDRSELVARDAWSASYILEELGAACTPEQNDHDHAGASLKKGIDLSDFSIPQSKDRKFSRVAAVMAVDNNQLSPISILEASFSNESCSFVSLNGNSGMTIKLQFGLTESCNTTRSSDLDTDLLDSASSVDIRRSIIAKIRRLTYMSLNDFAVCSDGVGLSKTKLCEVRHAISSAVLLFETFTLDRSDGSVDMSLESFLLDMLQAIVDALRMGPKSDPGYTGINQTDQLRELLFDCMIECLDSNYSCLCKSGYMTYTKLTFLLTREKLMREVHQDIRGWMDLAGKFLDDMVKNEMKTSAGKWADCMMEAFEAGMEIESNILQTLVDETVIDFC</sequence>
<dbReference type="PANTHER" id="PTHR21726">
    <property type="entry name" value="PHOSPHATIDYLINOSITOL N-ACETYLGLUCOSAMINYLTRANSFERASE SUBUNIT P DOWN SYNDROME CRITICAL REGION PROTEIN 5 -RELATED"/>
    <property type="match status" value="1"/>
</dbReference>
<evidence type="ECO:0000259" key="2">
    <source>
        <dbReference type="Pfam" id="PF14309"/>
    </source>
</evidence>
<feature type="region of interest" description="Disordered" evidence="1">
    <location>
        <begin position="318"/>
        <end position="358"/>
    </location>
</feature>
<evidence type="ECO:0000256" key="1">
    <source>
        <dbReference type="SAM" id="MobiDB-lite"/>
    </source>
</evidence>
<dbReference type="Pfam" id="PF14383">
    <property type="entry name" value="VARLMGL"/>
    <property type="match status" value="1"/>
</dbReference>